<evidence type="ECO:0000313" key="4">
    <source>
        <dbReference type="Proteomes" id="UP000005426"/>
    </source>
</evidence>
<feature type="transmembrane region" description="Helical" evidence="2">
    <location>
        <begin position="40"/>
        <end position="60"/>
    </location>
</feature>
<dbReference type="PANTHER" id="PTHR28009:SF1">
    <property type="entry name" value="PHEROMONE ALPHA FACTOR RECEPTOR"/>
    <property type="match status" value="1"/>
</dbReference>
<organism evidence="3 4">
    <name type="scientific">Hypocrea atroviridis (strain ATCC 20476 / IMI 206040)</name>
    <name type="common">Trichoderma atroviride</name>
    <dbReference type="NCBI Taxonomy" id="452589"/>
    <lineage>
        <taxon>Eukaryota</taxon>
        <taxon>Fungi</taxon>
        <taxon>Dikarya</taxon>
        <taxon>Ascomycota</taxon>
        <taxon>Pezizomycotina</taxon>
        <taxon>Sordariomycetes</taxon>
        <taxon>Hypocreomycetidae</taxon>
        <taxon>Hypocreales</taxon>
        <taxon>Hypocreaceae</taxon>
        <taxon>Trichoderma</taxon>
    </lineage>
</organism>
<dbReference type="CDD" id="cd14939">
    <property type="entry name" value="7tmD_STE2"/>
    <property type="match status" value="1"/>
</dbReference>
<dbReference type="GO" id="GO:0000750">
    <property type="term" value="P:pheromone-dependent signal transduction involved in conjugation with cellular fusion"/>
    <property type="evidence" value="ECO:0007669"/>
    <property type="project" value="TreeGrafter"/>
</dbReference>
<sequence length="392" mass="42404">MALFDPSTQDVTIHISPSAPPLHIPLRAIDGFNDETVSIVLNYGTQLGAAITMLLVLLFTTPPSKFLRTAHLLHLLGLLVCIVRTVLLALYFESPFAHFYAVWSNDYSAVPAWTYRESVAGTVFSMLLVVVNDVALMNQAWTMVSLWPTGTKLVLCAVSLLVSLLSVAARTAFTVIQCKAIYDLTPAVQFAWLVHAMVILNICTTVWFCALFNSKIIIHLITNRGVLPSRRAMSPMEVLVVTNGALMIIPVIFAFIEFRPILNFESSSLTPASITLILPLGSLVAQRLAQTNQNAIPSLSGYPSSTGAGGYKNNRGSGSGSHTPLKAGSLFATSTNNSVSAARSHSTSRNTTTVPARDIVDPIELELRQIDGYLQPQETHISAELGGSQSHK</sequence>
<feature type="transmembrane region" description="Helical" evidence="2">
    <location>
        <begin position="72"/>
        <end position="92"/>
    </location>
</feature>
<dbReference type="STRING" id="452589.G9NY94"/>
<dbReference type="eggNOG" id="ENOG502QTV4">
    <property type="taxonomic scope" value="Eukaryota"/>
</dbReference>
<keyword evidence="2" id="KW-0812">Transmembrane</keyword>
<feature type="transmembrane region" description="Helical" evidence="2">
    <location>
        <begin position="193"/>
        <end position="218"/>
    </location>
</feature>
<dbReference type="InterPro" id="IPR000366">
    <property type="entry name" value="GPCR_STE2"/>
</dbReference>
<feature type="transmembrane region" description="Helical" evidence="2">
    <location>
        <begin position="112"/>
        <end position="132"/>
    </location>
</feature>
<protein>
    <submittedName>
        <fullName evidence="3">Mating type pheromone G-protein coupled receptor</fullName>
    </submittedName>
</protein>
<evidence type="ECO:0000313" key="3">
    <source>
        <dbReference type="EMBL" id="EHK44596.1"/>
    </source>
</evidence>
<dbReference type="PANTHER" id="PTHR28009">
    <property type="entry name" value="PHEROMONE ALPHA FACTOR RECEPTOR"/>
    <property type="match status" value="1"/>
</dbReference>
<gene>
    <name evidence="3" type="ORF">TRIATDRAFT_36032</name>
</gene>
<dbReference type="GO" id="GO:0038038">
    <property type="term" value="C:G protein-coupled receptor homodimeric complex"/>
    <property type="evidence" value="ECO:0007669"/>
    <property type="project" value="TreeGrafter"/>
</dbReference>
<accession>G9NY94</accession>
<dbReference type="Gene3D" id="1.10.287.920">
    <property type="entry name" value="Pheromone alpha factor receptor"/>
    <property type="match status" value="1"/>
</dbReference>
<dbReference type="HOGENOM" id="CLU_035056_0_1_1"/>
<evidence type="ECO:0000256" key="2">
    <source>
        <dbReference type="SAM" id="Phobius"/>
    </source>
</evidence>
<feature type="region of interest" description="Disordered" evidence="1">
    <location>
        <begin position="307"/>
        <end position="329"/>
    </location>
</feature>
<keyword evidence="3" id="KW-0675">Receptor</keyword>
<dbReference type="PRINTS" id="PR00250">
    <property type="entry name" value="GPCRSTE2"/>
</dbReference>
<comment type="caution">
    <text evidence="3">The sequence shown here is derived from an EMBL/GenBank/DDBJ whole genome shotgun (WGS) entry which is preliminary data.</text>
</comment>
<proteinExistence type="predicted"/>
<reference evidence="3 4" key="1">
    <citation type="journal article" date="2011" name="Genome Biol.">
        <title>Comparative genome sequence analysis underscores mycoparasitism as the ancestral life style of Trichoderma.</title>
        <authorList>
            <person name="Kubicek C.P."/>
            <person name="Herrera-Estrella A."/>
            <person name="Seidl-Seiboth V."/>
            <person name="Martinez D.A."/>
            <person name="Druzhinina I.S."/>
            <person name="Thon M."/>
            <person name="Zeilinger S."/>
            <person name="Casas-Flores S."/>
            <person name="Horwitz B.A."/>
            <person name="Mukherjee P.K."/>
            <person name="Mukherjee M."/>
            <person name="Kredics L."/>
            <person name="Alcaraz L.D."/>
            <person name="Aerts A."/>
            <person name="Antal Z."/>
            <person name="Atanasova L."/>
            <person name="Cervantes-Badillo M.G."/>
            <person name="Challacombe J."/>
            <person name="Chertkov O."/>
            <person name="McCluskey K."/>
            <person name="Coulpier F."/>
            <person name="Deshpande N."/>
            <person name="von Doehren H."/>
            <person name="Ebbole D.J."/>
            <person name="Esquivel-Naranjo E.U."/>
            <person name="Fekete E."/>
            <person name="Flipphi M."/>
            <person name="Glaser F."/>
            <person name="Gomez-Rodriguez E.Y."/>
            <person name="Gruber S."/>
            <person name="Han C."/>
            <person name="Henrissat B."/>
            <person name="Hermosa R."/>
            <person name="Hernandez-Onate M."/>
            <person name="Karaffa L."/>
            <person name="Kosti I."/>
            <person name="Le Crom S."/>
            <person name="Lindquist E."/>
            <person name="Lucas S."/>
            <person name="Luebeck M."/>
            <person name="Luebeck P.S."/>
            <person name="Margeot A."/>
            <person name="Metz B."/>
            <person name="Misra M."/>
            <person name="Nevalainen H."/>
            <person name="Omann M."/>
            <person name="Packer N."/>
            <person name="Perrone G."/>
            <person name="Uresti-Rivera E.E."/>
            <person name="Salamov A."/>
            <person name="Schmoll M."/>
            <person name="Seiboth B."/>
            <person name="Shapiro H."/>
            <person name="Sukno S."/>
            <person name="Tamayo-Ramos J.A."/>
            <person name="Tisch D."/>
            <person name="Wiest A."/>
            <person name="Wilkinson H.H."/>
            <person name="Zhang M."/>
            <person name="Coutinho P.M."/>
            <person name="Kenerley C.M."/>
            <person name="Monte E."/>
            <person name="Baker S.E."/>
            <person name="Grigoriev I.V."/>
        </authorList>
    </citation>
    <scope>NUCLEOTIDE SEQUENCE [LARGE SCALE GENOMIC DNA]</scope>
    <source>
        <strain evidence="4">ATCC 20476 / IMI 206040</strain>
    </source>
</reference>
<dbReference type="Pfam" id="PF02116">
    <property type="entry name" value="STE2"/>
    <property type="match status" value="1"/>
</dbReference>
<dbReference type="GeneID" id="25784049"/>
<dbReference type="AlphaFoldDB" id="G9NY94"/>
<dbReference type="Proteomes" id="UP000005426">
    <property type="component" value="Unassembled WGS sequence"/>
</dbReference>
<feature type="transmembrane region" description="Helical" evidence="2">
    <location>
        <begin position="153"/>
        <end position="173"/>
    </location>
</feature>
<dbReference type="GO" id="GO:0004932">
    <property type="term" value="F:mating-type factor pheromone receptor activity"/>
    <property type="evidence" value="ECO:0007669"/>
    <property type="project" value="InterPro"/>
</dbReference>
<dbReference type="KEGG" id="tatv:25784049"/>
<dbReference type="OrthoDB" id="5402633at2759"/>
<name>G9NY94_HYPAI</name>
<keyword evidence="4" id="KW-1185">Reference proteome</keyword>
<feature type="transmembrane region" description="Helical" evidence="2">
    <location>
        <begin position="238"/>
        <end position="256"/>
    </location>
</feature>
<dbReference type="EMBL" id="ABDG02000025">
    <property type="protein sequence ID" value="EHK44596.1"/>
    <property type="molecule type" value="Genomic_DNA"/>
</dbReference>
<dbReference type="OMA" id="VSICYFS"/>
<evidence type="ECO:0000256" key="1">
    <source>
        <dbReference type="SAM" id="MobiDB-lite"/>
    </source>
</evidence>
<keyword evidence="2" id="KW-0472">Membrane</keyword>
<dbReference type="InterPro" id="IPR027458">
    <property type="entry name" value="STE2_TM1-TM2_sf"/>
</dbReference>
<keyword evidence="2" id="KW-1133">Transmembrane helix</keyword>